<evidence type="ECO:0000256" key="4">
    <source>
        <dbReference type="ARBA" id="ARBA00022989"/>
    </source>
</evidence>
<comment type="caution">
    <text evidence="10">The sequence shown here is derived from an EMBL/GenBank/DDBJ whole genome shotgun (WGS) entry which is preliminary data.</text>
</comment>
<dbReference type="InterPro" id="IPR044751">
    <property type="entry name" value="Ion_transp-like_CBS"/>
</dbReference>
<dbReference type="RefSeq" id="WP_115551811.1">
    <property type="nucleotide sequence ID" value="NZ_CAOOSM010000006.1"/>
</dbReference>
<feature type="domain" description="CNNM transmembrane" evidence="9">
    <location>
        <begin position="1"/>
        <end position="178"/>
    </location>
</feature>
<evidence type="ECO:0000256" key="6">
    <source>
        <dbReference type="ARBA" id="ARBA00023136"/>
    </source>
</evidence>
<evidence type="ECO:0000313" key="10">
    <source>
        <dbReference type="EMBL" id="RDU62546.1"/>
    </source>
</evidence>
<evidence type="ECO:0000256" key="1">
    <source>
        <dbReference type="ARBA" id="ARBA00004141"/>
    </source>
</evidence>
<evidence type="ECO:0000313" key="11">
    <source>
        <dbReference type="Proteomes" id="UP000256650"/>
    </source>
</evidence>
<accession>A0A3D8IC73</accession>
<dbReference type="GeneID" id="82535938"/>
<dbReference type="Proteomes" id="UP000256650">
    <property type="component" value="Unassembled WGS sequence"/>
</dbReference>
<dbReference type="PANTHER" id="PTHR22777">
    <property type="entry name" value="HEMOLYSIN-RELATED"/>
    <property type="match status" value="1"/>
</dbReference>
<keyword evidence="5" id="KW-0129">CBS domain</keyword>
<dbReference type="InterPro" id="IPR000644">
    <property type="entry name" value="CBS_dom"/>
</dbReference>
<evidence type="ECO:0000259" key="9">
    <source>
        <dbReference type="PROSITE" id="PS51846"/>
    </source>
</evidence>
<keyword evidence="6 7" id="KW-0472">Membrane</keyword>
<keyword evidence="4 7" id="KW-1133">Transmembrane helix</keyword>
<reference evidence="10 11" key="1">
    <citation type="submission" date="2018-04" db="EMBL/GenBank/DDBJ databases">
        <title>Novel Campyloabacter and Helicobacter Species and Strains.</title>
        <authorList>
            <person name="Mannion A.J."/>
            <person name="Shen Z."/>
            <person name="Fox J.G."/>
        </authorList>
    </citation>
    <scope>NUCLEOTIDE SEQUENCE [LARGE SCALE GENOMIC DNA]</scope>
    <source>
        <strain evidence="10 11">MIT 99-5101</strain>
    </source>
</reference>
<dbReference type="InterPro" id="IPR002550">
    <property type="entry name" value="CNNM"/>
</dbReference>
<dbReference type="SUPFAM" id="SSF54631">
    <property type="entry name" value="CBS-domain pair"/>
    <property type="match status" value="1"/>
</dbReference>
<dbReference type="GO" id="GO:0005886">
    <property type="term" value="C:plasma membrane"/>
    <property type="evidence" value="ECO:0007669"/>
    <property type="project" value="TreeGrafter"/>
</dbReference>
<keyword evidence="3" id="KW-0677">Repeat</keyword>
<proteinExistence type="predicted"/>
<dbReference type="InterPro" id="IPR046342">
    <property type="entry name" value="CBS_dom_sf"/>
</dbReference>
<dbReference type="PROSITE" id="PS51846">
    <property type="entry name" value="CNNM"/>
    <property type="match status" value="1"/>
</dbReference>
<keyword evidence="2 7" id="KW-0812">Transmembrane</keyword>
<feature type="transmembrane region" description="Helical" evidence="8">
    <location>
        <begin position="119"/>
        <end position="140"/>
    </location>
</feature>
<feature type="transmembrane region" description="Helical" evidence="8">
    <location>
        <begin position="88"/>
        <end position="107"/>
    </location>
</feature>
<dbReference type="CDD" id="cd04590">
    <property type="entry name" value="CBS_pair_CorC_HlyC_assoc"/>
    <property type="match status" value="1"/>
</dbReference>
<gene>
    <name evidence="10" type="ORF">CQA43_06505</name>
</gene>
<keyword evidence="11" id="KW-1185">Reference proteome</keyword>
<evidence type="ECO:0000256" key="7">
    <source>
        <dbReference type="PROSITE-ProRule" id="PRU01193"/>
    </source>
</evidence>
<dbReference type="AlphaFoldDB" id="A0A3D8IC73"/>
<dbReference type="Pfam" id="PF01595">
    <property type="entry name" value="CNNM"/>
    <property type="match status" value="1"/>
</dbReference>
<dbReference type="PANTHER" id="PTHR22777:SF4">
    <property type="entry name" value="UPF0053 PROTEIN SLL1254"/>
    <property type="match status" value="1"/>
</dbReference>
<name>A0A3D8IC73_9HELI</name>
<dbReference type="OrthoDB" id="9798188at2"/>
<dbReference type="Pfam" id="PF00571">
    <property type="entry name" value="CBS"/>
    <property type="match status" value="1"/>
</dbReference>
<evidence type="ECO:0000256" key="8">
    <source>
        <dbReference type="SAM" id="Phobius"/>
    </source>
</evidence>
<feature type="transmembrane region" description="Helical" evidence="8">
    <location>
        <begin position="49"/>
        <end position="68"/>
    </location>
</feature>
<protein>
    <submittedName>
        <fullName evidence="10">Transporter</fullName>
    </submittedName>
</protein>
<evidence type="ECO:0000256" key="2">
    <source>
        <dbReference type="ARBA" id="ARBA00022692"/>
    </source>
</evidence>
<dbReference type="EMBL" id="NXLS01000006">
    <property type="protein sequence ID" value="RDU62546.1"/>
    <property type="molecule type" value="Genomic_DNA"/>
</dbReference>
<evidence type="ECO:0000256" key="5">
    <source>
        <dbReference type="ARBA" id="ARBA00023122"/>
    </source>
</evidence>
<evidence type="ECO:0000256" key="3">
    <source>
        <dbReference type="ARBA" id="ARBA00022737"/>
    </source>
</evidence>
<sequence length="321" mass="35918">MFSLIGYFLLAIVISFCCSVLEAALLSVTPPFMESYAKTHPKSGKILKYLKANIDNAVGAILVVNTFANTVGAAGVGAQAVEIFGQDWQGFVALFMTLCILYLSEILPKTIGATYWKMIVSPMSYCIFALYCITFPFVYISRIITHLFKRKDANQMSRDEILAIMDLGEKSGSINELEGDILEHLILQKTLKVKNIMMPKEKIFALQEEMSIEESLNIPNVHRYSRIPLYADTIDQIHSIVFKKSILHASLEKRGKEALKKIAKNITKVESEMGLLDLLEKFILQKEHLFLVVDSEQNIVGVVALEDVINAALGVGNLQHR</sequence>
<comment type="subcellular location">
    <subcellularLocation>
        <location evidence="1">Membrane</location>
        <topology evidence="1">Multi-pass membrane protein</topology>
    </subcellularLocation>
</comment>
<organism evidence="10 11">
    <name type="scientific">Helicobacter ganmani</name>
    <dbReference type="NCBI Taxonomy" id="60246"/>
    <lineage>
        <taxon>Bacteria</taxon>
        <taxon>Pseudomonadati</taxon>
        <taxon>Campylobacterota</taxon>
        <taxon>Epsilonproteobacteria</taxon>
        <taxon>Campylobacterales</taxon>
        <taxon>Helicobacteraceae</taxon>
        <taxon>Helicobacter</taxon>
    </lineage>
</organism>
<dbReference type="Gene3D" id="3.10.580.10">
    <property type="entry name" value="CBS-domain"/>
    <property type="match status" value="1"/>
</dbReference>
<feature type="transmembrane region" description="Helical" evidence="8">
    <location>
        <begin position="6"/>
        <end position="28"/>
    </location>
</feature>